<dbReference type="OrthoDB" id="2669721at2759"/>
<protein>
    <submittedName>
        <fullName evidence="1">Uncharacterized protein</fullName>
    </submittedName>
</protein>
<evidence type="ECO:0000313" key="2">
    <source>
        <dbReference type="Proteomes" id="UP000027456"/>
    </source>
</evidence>
<dbReference type="AlphaFoldDB" id="A0A074RE92"/>
<proteinExistence type="predicted"/>
<reference evidence="1 2" key="1">
    <citation type="submission" date="2013-12" db="EMBL/GenBank/DDBJ databases">
        <authorList>
            <person name="Cubeta M."/>
            <person name="Pakala S."/>
            <person name="Fedorova N."/>
            <person name="Thomas E."/>
            <person name="Dean R."/>
            <person name="Jabaji S."/>
            <person name="Neate S."/>
            <person name="Toda T."/>
            <person name="Tavantzis S."/>
            <person name="Vilgalys R."/>
            <person name="Bharathan N."/>
            <person name="Pakala S."/>
            <person name="Losada L.S."/>
            <person name="Zafar N."/>
            <person name="Nierman W."/>
        </authorList>
    </citation>
    <scope>NUCLEOTIDE SEQUENCE [LARGE SCALE GENOMIC DNA]</scope>
    <source>
        <strain evidence="1 2">123E</strain>
    </source>
</reference>
<dbReference type="HOGENOM" id="CLU_2110349_0_0_1"/>
<name>A0A074RE92_9AGAM</name>
<feature type="non-terminal residue" evidence="1">
    <location>
        <position position="1"/>
    </location>
</feature>
<keyword evidence="2" id="KW-1185">Reference proteome</keyword>
<evidence type="ECO:0000313" key="1">
    <source>
        <dbReference type="EMBL" id="KEP45119.1"/>
    </source>
</evidence>
<dbReference type="Proteomes" id="UP000027456">
    <property type="component" value="Unassembled WGS sequence"/>
</dbReference>
<dbReference type="EMBL" id="AZST01002220">
    <property type="protein sequence ID" value="KEP45119.1"/>
    <property type="molecule type" value="Genomic_DNA"/>
</dbReference>
<comment type="caution">
    <text evidence="1">The sequence shown here is derived from an EMBL/GenBank/DDBJ whole genome shotgun (WGS) entry which is preliminary data.</text>
</comment>
<accession>A0A074RE92</accession>
<gene>
    <name evidence="1" type="ORF">V565_315050</name>
</gene>
<organism evidence="1 2">
    <name type="scientific">Rhizoctonia solani 123E</name>
    <dbReference type="NCBI Taxonomy" id="1423351"/>
    <lineage>
        <taxon>Eukaryota</taxon>
        <taxon>Fungi</taxon>
        <taxon>Dikarya</taxon>
        <taxon>Basidiomycota</taxon>
        <taxon>Agaricomycotina</taxon>
        <taxon>Agaricomycetes</taxon>
        <taxon>Cantharellales</taxon>
        <taxon>Ceratobasidiaceae</taxon>
        <taxon>Rhizoctonia</taxon>
    </lineage>
</organism>
<sequence>LYYQYKYEHLFLCKSTLHAILHVPDDIIRCGPVWVYWSFSVERYCREVTFCAKSKVLPYTAISKHVLQLSQIGAVSCRFPEIRKALLFGKNDIPVGENALSKMEQTYPECKHSNV</sequence>
<dbReference type="STRING" id="1423351.A0A074RE92"/>